<dbReference type="AlphaFoldDB" id="A0A1I6SGG7"/>
<accession>A0A1I6SGG7</accession>
<proteinExistence type="predicted"/>
<dbReference type="Proteomes" id="UP000198660">
    <property type="component" value="Unassembled WGS sequence"/>
</dbReference>
<keyword evidence="2" id="KW-1185">Reference proteome</keyword>
<evidence type="ECO:0000313" key="1">
    <source>
        <dbReference type="EMBL" id="SFS76004.1"/>
    </source>
</evidence>
<organism evidence="1 2">
    <name type="scientific">Marininema halotolerans</name>
    <dbReference type="NCBI Taxonomy" id="1155944"/>
    <lineage>
        <taxon>Bacteria</taxon>
        <taxon>Bacillati</taxon>
        <taxon>Bacillota</taxon>
        <taxon>Bacilli</taxon>
        <taxon>Bacillales</taxon>
        <taxon>Thermoactinomycetaceae</taxon>
        <taxon>Marininema</taxon>
    </lineage>
</organism>
<dbReference type="EMBL" id="FPAA01000007">
    <property type="protein sequence ID" value="SFS76004.1"/>
    <property type="molecule type" value="Genomic_DNA"/>
</dbReference>
<name>A0A1I6SGG7_9BACL</name>
<protein>
    <submittedName>
        <fullName evidence="1">Uncharacterized protein</fullName>
    </submittedName>
</protein>
<sequence>MGGGSRGSAIVADAGRSRVTGRKDEAGGYTAYFLLLSFG</sequence>
<evidence type="ECO:0000313" key="2">
    <source>
        <dbReference type="Proteomes" id="UP000198660"/>
    </source>
</evidence>
<reference evidence="2" key="1">
    <citation type="submission" date="2016-10" db="EMBL/GenBank/DDBJ databases">
        <authorList>
            <person name="Varghese N."/>
            <person name="Submissions S."/>
        </authorList>
    </citation>
    <scope>NUCLEOTIDE SEQUENCE [LARGE SCALE GENOMIC DNA]</scope>
    <source>
        <strain evidence="2">DSM 45789</strain>
    </source>
</reference>
<gene>
    <name evidence="1" type="ORF">SAMN05444972_10768</name>
</gene>